<dbReference type="PANTHER" id="PTHR31223:SF70">
    <property type="entry name" value="LOG FAMILY PROTEIN YJL055W"/>
    <property type="match status" value="1"/>
</dbReference>
<dbReference type="GO" id="GO:0008714">
    <property type="term" value="F:AMP nucleosidase activity"/>
    <property type="evidence" value="ECO:0007669"/>
    <property type="project" value="UniProtKB-EC"/>
</dbReference>
<dbReference type="GO" id="GO:0005829">
    <property type="term" value="C:cytosol"/>
    <property type="evidence" value="ECO:0007669"/>
    <property type="project" value="TreeGrafter"/>
</dbReference>
<keyword evidence="5" id="KW-1185">Reference proteome</keyword>
<evidence type="ECO:0000256" key="1">
    <source>
        <dbReference type="ARBA" id="ARBA00000274"/>
    </source>
</evidence>
<name>A0A212T561_9BURK</name>
<dbReference type="Proteomes" id="UP000197215">
    <property type="component" value="Unassembled WGS sequence"/>
</dbReference>
<comment type="catalytic activity">
    <reaction evidence="1">
        <text>AMP + H2O = D-ribose 5-phosphate + adenine</text>
        <dbReference type="Rhea" id="RHEA:20129"/>
        <dbReference type="ChEBI" id="CHEBI:15377"/>
        <dbReference type="ChEBI" id="CHEBI:16708"/>
        <dbReference type="ChEBI" id="CHEBI:78346"/>
        <dbReference type="ChEBI" id="CHEBI:456215"/>
        <dbReference type="EC" id="3.2.2.4"/>
    </reaction>
</comment>
<sequence>MKKNICVFCGSRDGDNLDTIAKANDLGRALANAGYGIVFGGGRLGLMGAVARSAIEVGGSVTGIIPTGLTAREPVQQELSELFVVDDIIERKRLMMEKSDAFVVLPGGFGTLDELFEVWTGMQIGSHTKPIIIANWGGYYDKLLDFLKDADKHGFLNGDHLNGAEIMNNVTDIIALLNTSLKS</sequence>
<dbReference type="OrthoDB" id="9801098at2"/>
<reference evidence="4 5" key="1">
    <citation type="submission" date="2017-06" db="EMBL/GenBank/DDBJ databases">
        <authorList>
            <person name="Kim H.J."/>
            <person name="Triplett B.A."/>
        </authorList>
    </citation>
    <scope>NUCLEOTIDE SEQUENCE [LARGE SCALE GENOMIC DNA]</scope>
    <source>
        <strain evidence="4 5">MWH-VicM1</strain>
    </source>
</reference>
<dbReference type="Pfam" id="PF03641">
    <property type="entry name" value="Lysine_decarbox"/>
    <property type="match status" value="1"/>
</dbReference>
<dbReference type="EMBL" id="FYEX01000001">
    <property type="protein sequence ID" value="SNC61192.1"/>
    <property type="molecule type" value="Genomic_DNA"/>
</dbReference>
<dbReference type="RefSeq" id="WP_088812316.1">
    <property type="nucleotide sequence ID" value="NZ_FYEX01000001.1"/>
</dbReference>
<evidence type="ECO:0000256" key="3">
    <source>
        <dbReference type="RuleBase" id="RU363015"/>
    </source>
</evidence>
<organism evidence="4 5">
    <name type="scientific">Polynucleobacter victoriensis</name>
    <dbReference type="NCBI Taxonomy" id="2049319"/>
    <lineage>
        <taxon>Bacteria</taxon>
        <taxon>Pseudomonadati</taxon>
        <taxon>Pseudomonadota</taxon>
        <taxon>Betaproteobacteria</taxon>
        <taxon>Burkholderiales</taxon>
        <taxon>Burkholderiaceae</taxon>
        <taxon>Polynucleobacter</taxon>
    </lineage>
</organism>
<keyword evidence="3" id="KW-0378">Hydrolase</keyword>
<evidence type="ECO:0000256" key="2">
    <source>
        <dbReference type="ARBA" id="ARBA00006763"/>
    </source>
</evidence>
<dbReference type="InterPro" id="IPR005269">
    <property type="entry name" value="LOG"/>
</dbReference>
<gene>
    <name evidence="4" type="ORF">SAMN06295916_0429</name>
</gene>
<accession>A0A212T561</accession>
<dbReference type="SUPFAM" id="SSF102405">
    <property type="entry name" value="MCP/YpsA-like"/>
    <property type="match status" value="1"/>
</dbReference>
<keyword evidence="3" id="KW-0203">Cytokinin biosynthesis</keyword>
<evidence type="ECO:0000313" key="5">
    <source>
        <dbReference type="Proteomes" id="UP000197215"/>
    </source>
</evidence>
<dbReference type="Gene3D" id="3.40.50.450">
    <property type="match status" value="1"/>
</dbReference>
<dbReference type="AlphaFoldDB" id="A0A212T561"/>
<dbReference type="PANTHER" id="PTHR31223">
    <property type="entry name" value="LOG FAMILY PROTEIN YJL055W"/>
    <property type="match status" value="1"/>
</dbReference>
<dbReference type="NCBIfam" id="TIGR00730">
    <property type="entry name" value="Rossman fold protein, TIGR00730 family"/>
    <property type="match status" value="1"/>
</dbReference>
<protein>
    <recommendedName>
        <fullName evidence="3">Cytokinin riboside 5'-monophosphate phosphoribohydrolase</fullName>
        <ecNumber evidence="3">3.2.2.n1</ecNumber>
    </recommendedName>
</protein>
<evidence type="ECO:0000313" key="4">
    <source>
        <dbReference type="EMBL" id="SNC61192.1"/>
    </source>
</evidence>
<dbReference type="EC" id="3.2.2.n1" evidence="3"/>
<dbReference type="GO" id="GO:0009691">
    <property type="term" value="P:cytokinin biosynthetic process"/>
    <property type="evidence" value="ECO:0007669"/>
    <property type="project" value="UniProtKB-UniRule"/>
</dbReference>
<dbReference type="InterPro" id="IPR031100">
    <property type="entry name" value="LOG_fam"/>
</dbReference>
<proteinExistence type="inferred from homology"/>
<comment type="similarity">
    <text evidence="2 3">Belongs to the LOG family.</text>
</comment>